<dbReference type="Proteomes" id="UP001164929">
    <property type="component" value="Chromosome 7"/>
</dbReference>
<comment type="caution">
    <text evidence="1">The sequence shown here is derived from an EMBL/GenBank/DDBJ whole genome shotgun (WGS) entry which is preliminary data.</text>
</comment>
<gene>
    <name evidence="1" type="ORF">NC653_019648</name>
    <name evidence="2" type="ORF">NC653_019654</name>
</gene>
<organism evidence="1 3">
    <name type="scientific">Populus alba x Populus x berolinensis</name>
    <dbReference type="NCBI Taxonomy" id="444605"/>
    <lineage>
        <taxon>Eukaryota</taxon>
        <taxon>Viridiplantae</taxon>
        <taxon>Streptophyta</taxon>
        <taxon>Embryophyta</taxon>
        <taxon>Tracheophyta</taxon>
        <taxon>Spermatophyta</taxon>
        <taxon>Magnoliopsida</taxon>
        <taxon>eudicotyledons</taxon>
        <taxon>Gunneridae</taxon>
        <taxon>Pentapetalae</taxon>
        <taxon>rosids</taxon>
        <taxon>fabids</taxon>
        <taxon>Malpighiales</taxon>
        <taxon>Salicaceae</taxon>
        <taxon>Saliceae</taxon>
        <taxon>Populus</taxon>
    </lineage>
</organism>
<sequence length="54" mass="6326">MRKQMQKPIAVTEACQHARERNLIMTLKTKTHQQSCLYKNNCSRRAHVTTLNLT</sequence>
<dbReference type="EMBL" id="JAQIZT010000007">
    <property type="protein sequence ID" value="KAJ6991538.1"/>
    <property type="molecule type" value="Genomic_DNA"/>
</dbReference>
<evidence type="ECO:0000313" key="2">
    <source>
        <dbReference type="EMBL" id="KAJ6991544.1"/>
    </source>
</evidence>
<accession>A0AAD6QJK9</accession>
<reference evidence="1" key="1">
    <citation type="journal article" date="2023" name="Mol. Ecol. Resour.">
        <title>Chromosome-level genome assembly of a triploid poplar Populus alba 'Berolinensis'.</title>
        <authorList>
            <person name="Chen S."/>
            <person name="Yu Y."/>
            <person name="Wang X."/>
            <person name="Wang S."/>
            <person name="Zhang T."/>
            <person name="Zhou Y."/>
            <person name="He R."/>
            <person name="Meng N."/>
            <person name="Wang Y."/>
            <person name="Liu W."/>
            <person name="Liu Z."/>
            <person name="Liu J."/>
            <person name="Guo Q."/>
            <person name="Huang H."/>
            <person name="Sederoff R.R."/>
            <person name="Wang G."/>
            <person name="Qu G."/>
            <person name="Chen S."/>
        </authorList>
    </citation>
    <scope>NUCLEOTIDE SEQUENCE</scope>
    <source>
        <strain evidence="1">SC-2020</strain>
    </source>
</reference>
<dbReference type="AlphaFoldDB" id="A0AAD6QJK9"/>
<evidence type="ECO:0000313" key="1">
    <source>
        <dbReference type="EMBL" id="KAJ6991538.1"/>
    </source>
</evidence>
<protein>
    <submittedName>
        <fullName evidence="1">Uncharacterized protein</fullName>
    </submittedName>
</protein>
<keyword evidence="3" id="KW-1185">Reference proteome</keyword>
<proteinExistence type="predicted"/>
<evidence type="ECO:0000313" key="3">
    <source>
        <dbReference type="Proteomes" id="UP001164929"/>
    </source>
</evidence>
<name>A0AAD6QJK9_9ROSI</name>
<dbReference type="EMBL" id="JAQIZT010000007">
    <property type="protein sequence ID" value="KAJ6991544.1"/>
    <property type="molecule type" value="Genomic_DNA"/>
</dbReference>